<evidence type="ECO:0000313" key="2">
    <source>
        <dbReference type="EMBL" id="MBP1326654.1"/>
    </source>
</evidence>
<dbReference type="Gene3D" id="3.40.630.30">
    <property type="match status" value="1"/>
</dbReference>
<proteinExistence type="predicted"/>
<name>A0A940T4B2_9MICO</name>
<keyword evidence="3" id="KW-1185">Reference proteome</keyword>
<dbReference type="Pfam" id="PF13673">
    <property type="entry name" value="Acetyltransf_10"/>
    <property type="match status" value="1"/>
</dbReference>
<dbReference type="AlphaFoldDB" id="A0A940T4B2"/>
<feature type="domain" description="N-acetyltransferase" evidence="1">
    <location>
        <begin position="20"/>
        <end position="160"/>
    </location>
</feature>
<dbReference type="GO" id="GO:0016747">
    <property type="term" value="F:acyltransferase activity, transferring groups other than amino-acyl groups"/>
    <property type="evidence" value="ECO:0007669"/>
    <property type="project" value="InterPro"/>
</dbReference>
<dbReference type="PROSITE" id="PS51186">
    <property type="entry name" value="GNAT"/>
    <property type="match status" value="1"/>
</dbReference>
<gene>
    <name evidence="2" type="ORF">JOF28_001886</name>
</gene>
<accession>A0A940T4B2</accession>
<comment type="caution">
    <text evidence="2">The sequence shown here is derived from an EMBL/GenBank/DDBJ whole genome shotgun (WGS) entry which is preliminary data.</text>
</comment>
<dbReference type="InterPro" id="IPR000182">
    <property type="entry name" value="GNAT_dom"/>
</dbReference>
<protein>
    <submittedName>
        <fullName evidence="2">ElaA protein</fullName>
    </submittedName>
</protein>
<dbReference type="EMBL" id="JAFIDA010000001">
    <property type="protein sequence ID" value="MBP1326654.1"/>
    <property type="molecule type" value="Genomic_DNA"/>
</dbReference>
<organism evidence="2 3">
    <name type="scientific">Leucobacter exalbidus</name>
    <dbReference type="NCBI Taxonomy" id="662960"/>
    <lineage>
        <taxon>Bacteria</taxon>
        <taxon>Bacillati</taxon>
        <taxon>Actinomycetota</taxon>
        <taxon>Actinomycetes</taxon>
        <taxon>Micrococcales</taxon>
        <taxon>Microbacteriaceae</taxon>
        <taxon>Leucobacter</taxon>
    </lineage>
</organism>
<evidence type="ECO:0000313" key="3">
    <source>
        <dbReference type="Proteomes" id="UP000675163"/>
    </source>
</evidence>
<dbReference type="InterPro" id="IPR016181">
    <property type="entry name" value="Acyl_CoA_acyltransferase"/>
</dbReference>
<sequence>MSITPDQIELPDGLTLRITESLDELPARTFYAIAKLRQEIFVVEQNCVYLDLDGRDLEPGCLQMWAEGPAGEIATSVRILDETADEAGLMSIGRVVTAPAWRGRGAAGALLRAAIAHCGTAAIRIHAQAHLADWYARFGFRVTGDVFLEDDIPHVEMRIR</sequence>
<evidence type="ECO:0000259" key="1">
    <source>
        <dbReference type="PROSITE" id="PS51186"/>
    </source>
</evidence>
<dbReference type="RefSeq" id="WP_209705527.1">
    <property type="nucleotide sequence ID" value="NZ_JAFIDA010000001.1"/>
</dbReference>
<dbReference type="Proteomes" id="UP000675163">
    <property type="component" value="Unassembled WGS sequence"/>
</dbReference>
<dbReference type="SUPFAM" id="SSF55729">
    <property type="entry name" value="Acyl-CoA N-acyltransferases (Nat)"/>
    <property type="match status" value="1"/>
</dbReference>
<reference evidence="2" key="1">
    <citation type="submission" date="2021-02" db="EMBL/GenBank/DDBJ databases">
        <title>Sequencing the genomes of 1000 actinobacteria strains.</title>
        <authorList>
            <person name="Klenk H.-P."/>
        </authorList>
    </citation>
    <scope>NUCLEOTIDE SEQUENCE</scope>
    <source>
        <strain evidence="2">DSM 22850</strain>
    </source>
</reference>